<dbReference type="NCBIfam" id="TIGR01409">
    <property type="entry name" value="TAT_signal_seq"/>
    <property type="match status" value="1"/>
</dbReference>
<dbReference type="Proteomes" id="UP000766904">
    <property type="component" value="Unassembled WGS sequence"/>
</dbReference>
<dbReference type="AlphaFoldDB" id="A0A8J8TSS1"/>
<comment type="caution">
    <text evidence="1">The sequence shown here is derived from an EMBL/GenBank/DDBJ whole genome shotgun (WGS) entry which is preliminary data.</text>
</comment>
<reference evidence="1" key="1">
    <citation type="submission" date="2017-11" db="EMBL/GenBank/DDBJ databases">
        <authorList>
            <person name="Kajale S.C."/>
            <person name="Sharma A."/>
        </authorList>
    </citation>
    <scope>NUCLEOTIDE SEQUENCE</scope>
    <source>
        <strain evidence="1">LS1_42</strain>
    </source>
</reference>
<dbReference type="RefSeq" id="WP_187432922.1">
    <property type="nucleotide sequence ID" value="NZ_PHNJ01000004.1"/>
</dbReference>
<dbReference type="InterPro" id="IPR019546">
    <property type="entry name" value="TAT_signal_bac_arc"/>
</dbReference>
<name>A0A8J8TSS1_9EURY</name>
<evidence type="ECO:0000313" key="1">
    <source>
        <dbReference type="EMBL" id="TYL38872.1"/>
    </source>
</evidence>
<protein>
    <submittedName>
        <fullName evidence="1">Uncharacterized protein</fullName>
    </submittedName>
</protein>
<keyword evidence="2" id="KW-1185">Reference proteome</keyword>
<accession>A0A8J8TSS1</accession>
<gene>
    <name evidence="1" type="ORF">CV102_10210</name>
</gene>
<evidence type="ECO:0000313" key="2">
    <source>
        <dbReference type="Proteomes" id="UP000766904"/>
    </source>
</evidence>
<organism evidence="1 2">
    <name type="scientific">Natronococcus pandeyae</name>
    <dbReference type="NCBI Taxonomy" id="2055836"/>
    <lineage>
        <taxon>Archaea</taxon>
        <taxon>Methanobacteriati</taxon>
        <taxon>Methanobacteriota</taxon>
        <taxon>Stenosarchaea group</taxon>
        <taxon>Halobacteria</taxon>
        <taxon>Halobacteriales</taxon>
        <taxon>Natrialbaceae</taxon>
        <taxon>Natronococcus</taxon>
    </lineage>
</organism>
<dbReference type="EMBL" id="PHNJ01000004">
    <property type="protein sequence ID" value="TYL38872.1"/>
    <property type="molecule type" value="Genomic_DNA"/>
</dbReference>
<proteinExistence type="predicted"/>
<sequence>MIRRDFLVGAAALIGMAGISSRMTPVMAAQESTDGEDDSDEAILDITDHELVVDDEASVTYLAVTVENVGDVASGWITLETDWYDSRGDYLDTDLAHLGMLSAGKTWQARVYYDGSDATSVTDFTVDGRVDPDPLTVPGGLEVIESDVEIDGDDVVVTGRFGNDTGETQPNVDVIALLFDDEGVVLGDGWVNETDVPNGETRSFECVWDGRDRADDVADHTAIVTSSAF</sequence>
<dbReference type="InterPro" id="IPR047676">
    <property type="entry name" value="FxLYD_dom"/>
</dbReference>
<dbReference type="OrthoDB" id="204517at2157"/>
<dbReference type="NCBIfam" id="NF038353">
    <property type="entry name" value="FxLYD_dom"/>
    <property type="match status" value="2"/>
</dbReference>